<accession>A0A9W7CKC0</accession>
<dbReference type="EMBL" id="BSXT01000834">
    <property type="protein sequence ID" value="GMF34834.1"/>
    <property type="molecule type" value="Genomic_DNA"/>
</dbReference>
<dbReference type="Proteomes" id="UP001165121">
    <property type="component" value="Unassembled WGS sequence"/>
</dbReference>
<organism evidence="2 3">
    <name type="scientific">Phytophthora fragariaefolia</name>
    <dbReference type="NCBI Taxonomy" id="1490495"/>
    <lineage>
        <taxon>Eukaryota</taxon>
        <taxon>Sar</taxon>
        <taxon>Stramenopiles</taxon>
        <taxon>Oomycota</taxon>
        <taxon>Peronosporomycetes</taxon>
        <taxon>Peronosporales</taxon>
        <taxon>Peronosporaceae</taxon>
        <taxon>Phytophthora</taxon>
    </lineage>
</organism>
<feature type="region of interest" description="Disordered" evidence="1">
    <location>
        <begin position="104"/>
        <end position="137"/>
    </location>
</feature>
<evidence type="ECO:0000313" key="3">
    <source>
        <dbReference type="Proteomes" id="UP001165121"/>
    </source>
</evidence>
<sequence>MTSATNDMNVYNVPTTTVCLSVRGWYTSSTFGVSSATMVTVTSFEAGRGSTCEEAIDVGVCCDDSNEAKLLLEDSLVRSTAEGQRQGRRAEICSAIIGVMSTTPAHRPRRPHVMSPRAPKVPDQHGRSPCGAPAPPPMSHDYLGKVWHRTIH</sequence>
<dbReference type="AlphaFoldDB" id="A0A9W7CKC0"/>
<proteinExistence type="predicted"/>
<evidence type="ECO:0000313" key="2">
    <source>
        <dbReference type="EMBL" id="GMF34834.1"/>
    </source>
</evidence>
<keyword evidence="3" id="KW-1185">Reference proteome</keyword>
<evidence type="ECO:0000256" key="1">
    <source>
        <dbReference type="SAM" id="MobiDB-lite"/>
    </source>
</evidence>
<name>A0A9W7CKC0_9STRA</name>
<reference evidence="2" key="1">
    <citation type="submission" date="2023-04" db="EMBL/GenBank/DDBJ databases">
        <title>Phytophthora fragariaefolia NBRC 109709.</title>
        <authorList>
            <person name="Ichikawa N."/>
            <person name="Sato H."/>
            <person name="Tonouchi N."/>
        </authorList>
    </citation>
    <scope>NUCLEOTIDE SEQUENCE</scope>
    <source>
        <strain evidence="2">NBRC 109709</strain>
    </source>
</reference>
<protein>
    <submittedName>
        <fullName evidence="2">Unnamed protein product</fullName>
    </submittedName>
</protein>
<gene>
    <name evidence="2" type="ORF">Pfra01_000905400</name>
</gene>
<comment type="caution">
    <text evidence="2">The sequence shown here is derived from an EMBL/GenBank/DDBJ whole genome shotgun (WGS) entry which is preliminary data.</text>
</comment>